<organism evidence="3 4">
    <name type="scientific">Helianthus annuus</name>
    <name type="common">Common sunflower</name>
    <dbReference type="NCBI Taxonomy" id="4232"/>
    <lineage>
        <taxon>Eukaryota</taxon>
        <taxon>Viridiplantae</taxon>
        <taxon>Streptophyta</taxon>
        <taxon>Embryophyta</taxon>
        <taxon>Tracheophyta</taxon>
        <taxon>Spermatophyta</taxon>
        <taxon>Magnoliopsida</taxon>
        <taxon>eudicotyledons</taxon>
        <taxon>Gunneridae</taxon>
        <taxon>Pentapetalae</taxon>
        <taxon>asterids</taxon>
        <taxon>campanulids</taxon>
        <taxon>Asterales</taxon>
        <taxon>Asteraceae</taxon>
        <taxon>Asteroideae</taxon>
        <taxon>Heliantheae alliance</taxon>
        <taxon>Heliantheae</taxon>
        <taxon>Helianthus</taxon>
    </lineage>
</organism>
<evidence type="ECO:0000256" key="1">
    <source>
        <dbReference type="SAM" id="MobiDB-lite"/>
    </source>
</evidence>
<evidence type="ECO:0000313" key="4">
    <source>
        <dbReference type="Proteomes" id="UP000215914"/>
    </source>
</evidence>
<sequence length="69" mass="7729">MHDQHDSLTNKLSDLPEKSDPELSDIVDFEFRLDEPVNTLPADHCSPTVCVDLVGVSGRCYKIVCVDRL</sequence>
<name>A0A251SLN3_HELAN</name>
<gene>
    <name evidence="3" type="ORF">HannXRQ_Chr14g0459911</name>
    <name evidence="2" type="ORF">HanXRQr2_Chr14g0666861</name>
</gene>
<dbReference type="EMBL" id="MNCJ02000329">
    <property type="protein sequence ID" value="KAF5771104.1"/>
    <property type="molecule type" value="Genomic_DNA"/>
</dbReference>
<reference evidence="2 4" key="1">
    <citation type="journal article" date="2017" name="Nature">
        <title>The sunflower genome provides insights into oil metabolism, flowering and Asterid evolution.</title>
        <authorList>
            <person name="Badouin H."/>
            <person name="Gouzy J."/>
            <person name="Grassa C.J."/>
            <person name="Murat F."/>
            <person name="Staton S.E."/>
            <person name="Cottret L."/>
            <person name="Lelandais-Briere C."/>
            <person name="Owens G.L."/>
            <person name="Carrere S."/>
            <person name="Mayjonade B."/>
            <person name="Legrand L."/>
            <person name="Gill N."/>
            <person name="Kane N.C."/>
            <person name="Bowers J.E."/>
            <person name="Hubner S."/>
            <person name="Bellec A."/>
            <person name="Berard A."/>
            <person name="Berges H."/>
            <person name="Blanchet N."/>
            <person name="Boniface M.C."/>
            <person name="Brunel D."/>
            <person name="Catrice O."/>
            <person name="Chaidir N."/>
            <person name="Claudel C."/>
            <person name="Donnadieu C."/>
            <person name="Faraut T."/>
            <person name="Fievet G."/>
            <person name="Helmstetter N."/>
            <person name="King M."/>
            <person name="Knapp S.J."/>
            <person name="Lai Z."/>
            <person name="Le Paslier M.C."/>
            <person name="Lippi Y."/>
            <person name="Lorenzon L."/>
            <person name="Mandel J.R."/>
            <person name="Marage G."/>
            <person name="Marchand G."/>
            <person name="Marquand E."/>
            <person name="Bret-Mestries E."/>
            <person name="Morien E."/>
            <person name="Nambeesan S."/>
            <person name="Nguyen T."/>
            <person name="Pegot-Espagnet P."/>
            <person name="Pouilly N."/>
            <person name="Raftis F."/>
            <person name="Sallet E."/>
            <person name="Schiex T."/>
            <person name="Thomas J."/>
            <person name="Vandecasteele C."/>
            <person name="Vares D."/>
            <person name="Vear F."/>
            <person name="Vautrin S."/>
            <person name="Crespi M."/>
            <person name="Mangin B."/>
            <person name="Burke J.M."/>
            <person name="Salse J."/>
            <person name="Munos S."/>
            <person name="Vincourt P."/>
            <person name="Rieseberg L.H."/>
            <person name="Langlade N.B."/>
        </authorList>
    </citation>
    <scope>NUCLEOTIDE SEQUENCE [LARGE SCALE GENOMIC DNA]</scope>
    <source>
        <strain evidence="4">cv. SF193</strain>
        <tissue evidence="2">Leaves</tissue>
    </source>
</reference>
<accession>A0A251SLN3</accession>
<dbReference type="AlphaFoldDB" id="A0A251SLN3"/>
<dbReference type="Proteomes" id="UP000215914">
    <property type="component" value="Chromosome 14"/>
</dbReference>
<reference evidence="3" key="2">
    <citation type="submission" date="2017-02" db="EMBL/GenBank/DDBJ databases">
        <title>Sunflower complete genome.</title>
        <authorList>
            <person name="Langlade N."/>
            <person name="Munos S."/>
        </authorList>
    </citation>
    <scope>NUCLEOTIDE SEQUENCE [LARGE SCALE GENOMIC DNA]</scope>
    <source>
        <tissue evidence="3">Leaves</tissue>
    </source>
</reference>
<dbReference type="Gramene" id="mRNA:HanXRQr2_Chr14g0666861">
    <property type="protein sequence ID" value="CDS:HanXRQr2_Chr14g0666861.1"/>
    <property type="gene ID" value="HanXRQr2_Chr14g0666861"/>
</dbReference>
<keyword evidence="4" id="KW-1185">Reference proteome</keyword>
<feature type="region of interest" description="Disordered" evidence="1">
    <location>
        <begin position="1"/>
        <end position="21"/>
    </location>
</feature>
<evidence type="ECO:0000313" key="2">
    <source>
        <dbReference type="EMBL" id="KAF5771104.1"/>
    </source>
</evidence>
<protein>
    <submittedName>
        <fullName evidence="3">Uncharacterized protein</fullName>
    </submittedName>
</protein>
<dbReference type="EMBL" id="CM007903">
    <property type="protein sequence ID" value="OTF99739.1"/>
    <property type="molecule type" value="Genomic_DNA"/>
</dbReference>
<dbReference type="InParanoid" id="A0A251SLN3"/>
<reference evidence="2" key="3">
    <citation type="submission" date="2020-06" db="EMBL/GenBank/DDBJ databases">
        <title>Helianthus annuus Genome sequencing and assembly Release 2.</title>
        <authorList>
            <person name="Gouzy J."/>
            <person name="Langlade N."/>
            <person name="Munos S."/>
        </authorList>
    </citation>
    <scope>NUCLEOTIDE SEQUENCE</scope>
    <source>
        <tissue evidence="2">Leaves</tissue>
    </source>
</reference>
<proteinExistence type="predicted"/>
<evidence type="ECO:0000313" key="3">
    <source>
        <dbReference type="EMBL" id="OTF99739.1"/>
    </source>
</evidence>